<dbReference type="OrthoDB" id="9773087at2"/>
<feature type="binding site" evidence="8">
    <location>
        <position position="157"/>
    </location>
    <ligand>
        <name>(R)-pantoate</name>
        <dbReference type="ChEBI" id="CHEBI:15980"/>
    </ligand>
</feature>
<dbReference type="GO" id="GO:0005829">
    <property type="term" value="C:cytosol"/>
    <property type="evidence" value="ECO:0007669"/>
    <property type="project" value="TreeGrafter"/>
</dbReference>
<evidence type="ECO:0000256" key="6">
    <source>
        <dbReference type="ARBA" id="ARBA00022840"/>
    </source>
</evidence>
<dbReference type="EMBL" id="FNAG01000007">
    <property type="protein sequence ID" value="SDD78202.1"/>
    <property type="molecule type" value="Genomic_DNA"/>
</dbReference>
<dbReference type="InterPro" id="IPR042176">
    <property type="entry name" value="Pantoate_ligase_C"/>
</dbReference>
<dbReference type="InterPro" id="IPR004821">
    <property type="entry name" value="Cyt_trans-like"/>
</dbReference>
<dbReference type="RefSeq" id="WP_091243020.1">
    <property type="nucleotide sequence ID" value="NZ_FNAG01000007.1"/>
</dbReference>
<comment type="similarity">
    <text evidence="2 8">Belongs to the pantothenate synthetase family.</text>
</comment>
<dbReference type="Gene3D" id="3.40.50.620">
    <property type="entry name" value="HUPs"/>
    <property type="match status" value="1"/>
</dbReference>
<dbReference type="InterPro" id="IPR014729">
    <property type="entry name" value="Rossmann-like_a/b/a_fold"/>
</dbReference>
<evidence type="ECO:0000256" key="4">
    <source>
        <dbReference type="ARBA" id="ARBA00022655"/>
    </source>
</evidence>
<keyword evidence="8" id="KW-0963">Cytoplasm</keyword>
<dbReference type="Pfam" id="PF02569">
    <property type="entry name" value="Pantoate_ligase"/>
    <property type="match status" value="1"/>
</dbReference>
<dbReference type="GO" id="GO:0015940">
    <property type="term" value="P:pantothenate biosynthetic process"/>
    <property type="evidence" value="ECO:0007669"/>
    <property type="project" value="UniProtKB-UniRule"/>
</dbReference>
<evidence type="ECO:0000256" key="8">
    <source>
        <dbReference type="HAMAP-Rule" id="MF_00158"/>
    </source>
</evidence>
<dbReference type="NCBIfam" id="TIGR00125">
    <property type="entry name" value="cyt_tran_rel"/>
    <property type="match status" value="1"/>
</dbReference>
<keyword evidence="4 8" id="KW-0566">Pantothenate biosynthesis</keyword>
<feature type="binding site" evidence="8">
    <location>
        <begin position="188"/>
        <end position="191"/>
    </location>
    <ligand>
        <name>ATP</name>
        <dbReference type="ChEBI" id="CHEBI:30616"/>
    </ligand>
</feature>
<gene>
    <name evidence="8" type="primary">panC</name>
    <name evidence="9" type="ORF">SAMN04488509_10714</name>
</gene>
<feature type="binding site" evidence="8">
    <location>
        <begin position="32"/>
        <end position="39"/>
    </location>
    <ligand>
        <name>ATP</name>
        <dbReference type="ChEBI" id="CHEBI:30616"/>
    </ligand>
</feature>
<evidence type="ECO:0000256" key="2">
    <source>
        <dbReference type="ARBA" id="ARBA00009256"/>
    </source>
</evidence>
<dbReference type="GO" id="GO:0005524">
    <property type="term" value="F:ATP binding"/>
    <property type="evidence" value="ECO:0007669"/>
    <property type="project" value="UniProtKB-KW"/>
</dbReference>
<dbReference type="GO" id="GO:0004592">
    <property type="term" value="F:pantoate-beta-alanine ligase activity"/>
    <property type="evidence" value="ECO:0007669"/>
    <property type="project" value="UniProtKB-UniRule"/>
</dbReference>
<comment type="subcellular location">
    <subcellularLocation>
        <location evidence="8">Cytoplasm</location>
    </subcellularLocation>
</comment>
<keyword evidence="3 8" id="KW-0436">Ligase</keyword>
<dbReference type="AlphaFoldDB" id="A0A1G6XJE8"/>
<dbReference type="Proteomes" id="UP000199603">
    <property type="component" value="Unassembled WGS sequence"/>
</dbReference>
<accession>A0A1G6XJE8</accession>
<dbReference type="PANTHER" id="PTHR21299">
    <property type="entry name" value="CYTIDYLATE KINASE/PANTOATE-BETA-ALANINE LIGASE"/>
    <property type="match status" value="1"/>
</dbReference>
<evidence type="ECO:0000313" key="10">
    <source>
        <dbReference type="Proteomes" id="UP000199603"/>
    </source>
</evidence>
<proteinExistence type="inferred from homology"/>
<comment type="subunit">
    <text evidence="8">Homodimer.</text>
</comment>
<evidence type="ECO:0000256" key="7">
    <source>
        <dbReference type="ARBA" id="ARBA00048258"/>
    </source>
</evidence>
<dbReference type="FunFam" id="3.40.50.620:FF:000013">
    <property type="entry name" value="Pantothenate synthetase"/>
    <property type="match status" value="1"/>
</dbReference>
<comment type="pathway">
    <text evidence="1 8">Cofactor biosynthesis; (R)-pantothenate biosynthesis; (R)-pantothenate from (R)-pantoate and beta-alanine: step 1/1.</text>
</comment>
<keyword evidence="5 8" id="KW-0547">Nucleotide-binding</keyword>
<keyword evidence="6 8" id="KW-0067">ATP-binding</keyword>
<dbReference type="PANTHER" id="PTHR21299:SF1">
    <property type="entry name" value="PANTOATE--BETA-ALANINE LIGASE"/>
    <property type="match status" value="1"/>
</dbReference>
<evidence type="ECO:0000313" key="9">
    <source>
        <dbReference type="EMBL" id="SDD78202.1"/>
    </source>
</evidence>
<organism evidence="9 10">
    <name type="scientific">Aquimonas voraii</name>
    <dbReference type="NCBI Taxonomy" id="265719"/>
    <lineage>
        <taxon>Bacteria</taxon>
        <taxon>Pseudomonadati</taxon>
        <taxon>Pseudomonadota</taxon>
        <taxon>Gammaproteobacteria</taxon>
        <taxon>Lysobacterales</taxon>
        <taxon>Lysobacteraceae</taxon>
        <taxon>Aquimonas</taxon>
    </lineage>
</organism>
<sequence length="285" mass="31470">MSLERVEDVGALRQRIADWRRQGLRVGFVPTMGNLHRGHLALIAQAREQAERVVCSIFVNPTQFGPNEDYGRYPRTLEADASALDAAGCDLLFLPSVEAMYPLGIERTVRVEVPELSDVLCGAFRPGHFAGVATVVARLFNQVQPDLAVFGRKDFQQLAVIRHLVADLAFPIRIEAGETVREPDGLAMSSRNQYLQPEERRRAALIYATLCEVRVRLLAGEAVAAVEAWGAERLAAEGFKVDYLALRRPDRLAAPAVRARGAWVALVAARLGSTRLIDNLEFSLD</sequence>
<dbReference type="NCBIfam" id="TIGR00018">
    <property type="entry name" value="panC"/>
    <property type="match status" value="1"/>
</dbReference>
<dbReference type="SUPFAM" id="SSF52374">
    <property type="entry name" value="Nucleotidylyl transferase"/>
    <property type="match status" value="1"/>
</dbReference>
<feature type="active site" description="Proton donor" evidence="8">
    <location>
        <position position="39"/>
    </location>
</feature>
<comment type="miscellaneous">
    <text evidence="8">The reaction proceeds by a bi uni uni bi ping pong mechanism.</text>
</comment>
<dbReference type="EC" id="6.3.2.1" evidence="8"/>
<dbReference type="HAMAP" id="MF_00158">
    <property type="entry name" value="PanC"/>
    <property type="match status" value="1"/>
</dbReference>
<dbReference type="InterPro" id="IPR003721">
    <property type="entry name" value="Pantoate_ligase"/>
</dbReference>
<keyword evidence="10" id="KW-1185">Reference proteome</keyword>
<feature type="binding site" evidence="8">
    <location>
        <position position="63"/>
    </location>
    <ligand>
        <name>(R)-pantoate</name>
        <dbReference type="ChEBI" id="CHEBI:15980"/>
    </ligand>
</feature>
<evidence type="ECO:0000256" key="3">
    <source>
        <dbReference type="ARBA" id="ARBA00022598"/>
    </source>
</evidence>
<comment type="catalytic activity">
    <reaction evidence="7 8">
        <text>(R)-pantoate + beta-alanine + ATP = (R)-pantothenate + AMP + diphosphate + H(+)</text>
        <dbReference type="Rhea" id="RHEA:10912"/>
        <dbReference type="ChEBI" id="CHEBI:15378"/>
        <dbReference type="ChEBI" id="CHEBI:15980"/>
        <dbReference type="ChEBI" id="CHEBI:29032"/>
        <dbReference type="ChEBI" id="CHEBI:30616"/>
        <dbReference type="ChEBI" id="CHEBI:33019"/>
        <dbReference type="ChEBI" id="CHEBI:57966"/>
        <dbReference type="ChEBI" id="CHEBI:456215"/>
        <dbReference type="EC" id="6.3.2.1"/>
    </reaction>
</comment>
<dbReference type="CDD" id="cd00560">
    <property type="entry name" value="PanC"/>
    <property type="match status" value="1"/>
</dbReference>
<name>A0A1G6XJE8_9GAMM</name>
<protein>
    <recommendedName>
        <fullName evidence="8">Pantothenate synthetase</fullName>
        <shortName evidence="8">PS</shortName>
        <ecNumber evidence="8">6.3.2.1</ecNumber>
    </recommendedName>
    <alternativeName>
        <fullName evidence="8">Pantoate--beta-alanine ligase</fullName>
    </alternativeName>
    <alternativeName>
        <fullName evidence="8">Pantoate-activating enzyme</fullName>
    </alternativeName>
</protein>
<reference evidence="9 10" key="1">
    <citation type="submission" date="2016-10" db="EMBL/GenBank/DDBJ databases">
        <authorList>
            <person name="de Groot N.N."/>
        </authorList>
    </citation>
    <scope>NUCLEOTIDE SEQUENCE [LARGE SCALE GENOMIC DNA]</scope>
    <source>
        <strain evidence="9 10">DSM 16957</strain>
    </source>
</reference>
<dbReference type="STRING" id="265719.SAMN04488509_10714"/>
<evidence type="ECO:0000256" key="5">
    <source>
        <dbReference type="ARBA" id="ARBA00022741"/>
    </source>
</evidence>
<evidence type="ECO:0000256" key="1">
    <source>
        <dbReference type="ARBA" id="ARBA00004990"/>
    </source>
</evidence>
<dbReference type="UniPathway" id="UPA00028">
    <property type="reaction ID" value="UER00005"/>
</dbReference>
<comment type="function">
    <text evidence="8">Catalyzes the condensation of pantoate with beta-alanine in an ATP-dependent reaction via a pantoyl-adenylate intermediate.</text>
</comment>
<feature type="binding site" evidence="8">
    <location>
        <position position="180"/>
    </location>
    <ligand>
        <name>ATP</name>
        <dbReference type="ChEBI" id="CHEBI:30616"/>
    </ligand>
</feature>
<feature type="binding site" evidence="8">
    <location>
        <position position="63"/>
    </location>
    <ligand>
        <name>beta-alanine</name>
        <dbReference type="ChEBI" id="CHEBI:57966"/>
    </ligand>
</feature>
<dbReference type="Gene3D" id="3.30.1300.10">
    <property type="entry name" value="Pantoate-beta-alanine ligase, C-terminal domain"/>
    <property type="match status" value="1"/>
</dbReference>
<feature type="binding site" evidence="8">
    <location>
        <begin position="151"/>
        <end position="154"/>
    </location>
    <ligand>
        <name>ATP</name>
        <dbReference type="ChEBI" id="CHEBI:30616"/>
    </ligand>
</feature>